<protein>
    <submittedName>
        <fullName evidence="2">Uncharacterized protein</fullName>
    </submittedName>
</protein>
<organism evidence="2">
    <name type="scientific">Panicum hallii</name>
    <dbReference type="NCBI Taxonomy" id="206008"/>
    <lineage>
        <taxon>Eukaryota</taxon>
        <taxon>Viridiplantae</taxon>
        <taxon>Streptophyta</taxon>
        <taxon>Embryophyta</taxon>
        <taxon>Tracheophyta</taxon>
        <taxon>Spermatophyta</taxon>
        <taxon>Magnoliopsida</taxon>
        <taxon>Liliopsida</taxon>
        <taxon>Poales</taxon>
        <taxon>Poaceae</taxon>
        <taxon>PACMAD clade</taxon>
        <taxon>Panicoideae</taxon>
        <taxon>Panicodae</taxon>
        <taxon>Paniceae</taxon>
        <taxon>Panicinae</taxon>
        <taxon>Panicum</taxon>
        <taxon>Panicum sect. Panicum</taxon>
    </lineage>
</organism>
<gene>
    <name evidence="2" type="ORF">PAHAL_4G280100</name>
</gene>
<proteinExistence type="predicted"/>
<accession>A0A2S3HKP9</accession>
<evidence type="ECO:0000256" key="1">
    <source>
        <dbReference type="SAM" id="MobiDB-lite"/>
    </source>
</evidence>
<reference evidence="2" key="1">
    <citation type="submission" date="2018-04" db="EMBL/GenBank/DDBJ databases">
        <title>WGS assembly of Panicum hallii.</title>
        <authorList>
            <person name="Lovell J."/>
            <person name="Jenkins J."/>
            <person name="Lowry D."/>
            <person name="Mamidi S."/>
            <person name="Sreedasyam A."/>
            <person name="Weng X."/>
            <person name="Barry K."/>
            <person name="Bonette J."/>
            <person name="Campitelli B."/>
            <person name="Daum C."/>
            <person name="Gordon S."/>
            <person name="Gould B."/>
            <person name="Lipzen A."/>
            <person name="Macqueen A."/>
            <person name="Palacio-Mejia J."/>
            <person name="Plott C."/>
            <person name="Shakirov E."/>
            <person name="Shu S."/>
            <person name="Yoshinaga Y."/>
            <person name="Zane M."/>
            <person name="Rokhsar D."/>
            <person name="Grimwood J."/>
            <person name="Schmutz J."/>
            <person name="Juenger T."/>
        </authorList>
    </citation>
    <scope>NUCLEOTIDE SEQUENCE [LARGE SCALE GENOMIC DNA]</scope>
    <source>
        <strain evidence="2">FIL2</strain>
    </source>
</reference>
<dbReference type="Proteomes" id="UP000243499">
    <property type="component" value="Chromosome 4"/>
</dbReference>
<dbReference type="AlphaFoldDB" id="A0A2S3HKP9"/>
<name>A0A2S3HKP9_9POAL</name>
<dbReference type="Gramene" id="PAN25156">
    <property type="protein sequence ID" value="PAN25156"/>
    <property type="gene ID" value="PAHAL_4G280100"/>
</dbReference>
<feature type="region of interest" description="Disordered" evidence="1">
    <location>
        <begin position="1"/>
        <end position="23"/>
    </location>
</feature>
<sequence>MTGLASTANKMHRMMQSSSTSASVRSTCSKHTTTCAICGEWL</sequence>
<evidence type="ECO:0000313" key="2">
    <source>
        <dbReference type="EMBL" id="PAN25156.1"/>
    </source>
</evidence>
<dbReference type="EMBL" id="CM008049">
    <property type="protein sequence ID" value="PAN25156.1"/>
    <property type="molecule type" value="Genomic_DNA"/>
</dbReference>